<organism evidence="8 9">
    <name type="scientific">Hallella seregens ATCC 51272</name>
    <dbReference type="NCBI Taxonomy" id="1336250"/>
    <lineage>
        <taxon>Bacteria</taxon>
        <taxon>Pseudomonadati</taxon>
        <taxon>Bacteroidota</taxon>
        <taxon>Bacteroidia</taxon>
        <taxon>Bacteroidales</taxon>
        <taxon>Prevotellaceae</taxon>
        <taxon>Hallella</taxon>
    </lineage>
</organism>
<keyword evidence="3 8" id="KW-0418">Kinase</keyword>
<dbReference type="EMBL" id="JBHLZF010000002">
    <property type="protein sequence ID" value="MFB9897641.1"/>
    <property type="molecule type" value="Genomic_DNA"/>
</dbReference>
<protein>
    <submittedName>
        <fullName evidence="8">Serine/threonine protein kinase</fullName>
    </submittedName>
</protein>
<feature type="compositionally biased region" description="Low complexity" evidence="5">
    <location>
        <begin position="283"/>
        <end position="296"/>
    </location>
</feature>
<dbReference type="InterPro" id="IPR000719">
    <property type="entry name" value="Prot_kinase_dom"/>
</dbReference>
<name>A0ABV5ZJU7_9BACT</name>
<dbReference type="Pfam" id="PF00069">
    <property type="entry name" value="Pkinase"/>
    <property type="match status" value="1"/>
</dbReference>
<gene>
    <name evidence="8" type="ORF">ACFFK8_07475</name>
</gene>
<evidence type="ECO:0000256" key="4">
    <source>
        <dbReference type="ARBA" id="ARBA00022840"/>
    </source>
</evidence>
<keyword evidence="4" id="KW-0067">ATP-binding</keyword>
<evidence type="ECO:0000313" key="9">
    <source>
        <dbReference type="Proteomes" id="UP001589688"/>
    </source>
</evidence>
<dbReference type="SMART" id="SM00220">
    <property type="entry name" value="S_TKc"/>
    <property type="match status" value="1"/>
</dbReference>
<feature type="region of interest" description="Disordered" evidence="5">
    <location>
        <begin position="283"/>
        <end position="317"/>
    </location>
</feature>
<comment type="caution">
    <text evidence="8">The sequence shown here is derived from an EMBL/GenBank/DDBJ whole genome shotgun (WGS) entry which is preliminary data.</text>
</comment>
<keyword evidence="8" id="KW-0723">Serine/threonine-protein kinase</keyword>
<keyword evidence="1" id="KW-0808">Transferase</keyword>
<dbReference type="PANTHER" id="PTHR43289">
    <property type="entry name" value="MITOGEN-ACTIVATED PROTEIN KINASE KINASE KINASE 20-RELATED"/>
    <property type="match status" value="1"/>
</dbReference>
<evidence type="ECO:0000313" key="8">
    <source>
        <dbReference type="EMBL" id="MFB9897641.1"/>
    </source>
</evidence>
<evidence type="ECO:0000256" key="1">
    <source>
        <dbReference type="ARBA" id="ARBA00022679"/>
    </source>
</evidence>
<evidence type="ECO:0000259" key="7">
    <source>
        <dbReference type="PROSITE" id="PS50011"/>
    </source>
</evidence>
<keyword evidence="6" id="KW-0472">Membrane</keyword>
<dbReference type="InterPro" id="IPR011009">
    <property type="entry name" value="Kinase-like_dom_sf"/>
</dbReference>
<evidence type="ECO:0000256" key="3">
    <source>
        <dbReference type="ARBA" id="ARBA00022777"/>
    </source>
</evidence>
<feature type="domain" description="Protein kinase" evidence="7">
    <location>
        <begin position="1"/>
        <end position="238"/>
    </location>
</feature>
<reference evidence="8 9" key="1">
    <citation type="submission" date="2024-09" db="EMBL/GenBank/DDBJ databases">
        <authorList>
            <person name="Sun Q."/>
            <person name="Mori K."/>
        </authorList>
    </citation>
    <scope>NUCLEOTIDE SEQUENCE [LARGE SCALE GENOMIC DNA]</scope>
    <source>
        <strain evidence="8 9">ATCC 51272</strain>
    </source>
</reference>
<keyword evidence="2" id="KW-0547">Nucleotide-binding</keyword>
<accession>A0ABV5ZJU7</accession>
<dbReference type="PROSITE" id="PS50011">
    <property type="entry name" value="PROTEIN_KINASE_DOM"/>
    <property type="match status" value="1"/>
</dbReference>
<evidence type="ECO:0000256" key="2">
    <source>
        <dbReference type="ARBA" id="ARBA00022741"/>
    </source>
</evidence>
<dbReference type="SUPFAM" id="SSF56112">
    <property type="entry name" value="Protein kinase-like (PK-like)"/>
    <property type="match status" value="1"/>
</dbReference>
<dbReference type="GO" id="GO:0004674">
    <property type="term" value="F:protein serine/threonine kinase activity"/>
    <property type="evidence" value="ECO:0007669"/>
    <property type="project" value="UniProtKB-KW"/>
</dbReference>
<evidence type="ECO:0000256" key="5">
    <source>
        <dbReference type="SAM" id="MobiDB-lite"/>
    </source>
</evidence>
<dbReference type="Gene3D" id="1.10.510.10">
    <property type="entry name" value="Transferase(Phosphotransferase) domain 1"/>
    <property type="match status" value="1"/>
</dbReference>
<keyword evidence="9" id="KW-1185">Reference proteome</keyword>
<dbReference type="PANTHER" id="PTHR43289:SF6">
    <property type="entry name" value="SERINE_THREONINE-PROTEIN KINASE NEKL-3"/>
    <property type="match status" value="1"/>
</dbReference>
<keyword evidence="6" id="KW-0812">Transmembrane</keyword>
<evidence type="ECO:0000256" key="6">
    <source>
        <dbReference type="SAM" id="Phobius"/>
    </source>
</evidence>
<feature type="transmembrane region" description="Helical" evidence="6">
    <location>
        <begin position="238"/>
        <end position="257"/>
    </location>
</feature>
<sequence length="392" mass="42923">MTETNEIKTAGINALVTGKEEGREVLLVGLKAAYQDKPQYQKALKREFDQCHETEHPHILRYLELKKVAGFGHCIVMEWEPARPLSDYMQEAHTEEEKKKIVRQVAEVVGFMHRMGKVHGALTPAVVFVTTKGDEVKVLNFRLRYADNLYEPAATLKFRAPEAKDGTVAIDARADIFSLGVMVREMGLGDDYQQVVAGCCSYGRSERYADVDAFLDALEHRHYSRSTARSSSSGNKKLAILMSAVVAVLAVAVLLWFNKNNETAGMAQPTSELADSVQAAPGVEAAAANTPAETAQPTDDAPATSEQATSAGQTGGKYTGDMEFLNRLVPQMHIDLDKIYARGGDAAAVHRRVAAYYKGLRRTLGNLSQEQFAAFDEAFASYVTAKKAGQEP</sequence>
<proteinExistence type="predicted"/>
<dbReference type="Proteomes" id="UP001589688">
    <property type="component" value="Unassembled WGS sequence"/>
</dbReference>
<dbReference type="RefSeq" id="WP_027952322.1">
    <property type="nucleotide sequence ID" value="NZ_JADU01000016.1"/>
</dbReference>
<keyword evidence="6" id="KW-1133">Transmembrane helix</keyword>